<evidence type="ECO:0000313" key="15">
    <source>
        <dbReference type="Proteomes" id="UP000249522"/>
    </source>
</evidence>
<evidence type="ECO:0000256" key="12">
    <source>
        <dbReference type="PIRSR" id="PIRSR037219-1"/>
    </source>
</evidence>
<dbReference type="EMBL" id="QKRB01000042">
    <property type="protein sequence ID" value="PZD96045.1"/>
    <property type="molecule type" value="Genomic_DNA"/>
</dbReference>
<protein>
    <recommendedName>
        <fullName evidence="5 11">Nitric oxide synthase oxygenase</fullName>
        <ecNumber evidence="4 11">1.14.14.47</ecNumber>
    </recommendedName>
</protein>
<evidence type="ECO:0000256" key="4">
    <source>
        <dbReference type="ARBA" id="ARBA00012735"/>
    </source>
</evidence>
<dbReference type="Gene3D" id="3.90.340.10">
    <property type="entry name" value="Nitric Oxide Synthase, Chain A, domain 1"/>
    <property type="match status" value="1"/>
</dbReference>
<comment type="subunit">
    <text evidence="11">Homodimer.</text>
</comment>
<dbReference type="AlphaFoldDB" id="A0A2W1LMD9"/>
<feature type="domain" description="Nitric oxide synthase (NOS)" evidence="13">
    <location>
        <begin position="66"/>
        <end position="73"/>
    </location>
</feature>
<evidence type="ECO:0000256" key="2">
    <source>
        <dbReference type="ARBA" id="ARBA00002642"/>
    </source>
</evidence>
<dbReference type="PROSITE" id="PS60001">
    <property type="entry name" value="NOS"/>
    <property type="match status" value="1"/>
</dbReference>
<evidence type="ECO:0000259" key="13">
    <source>
        <dbReference type="PROSITE" id="PS60001"/>
    </source>
</evidence>
<evidence type="ECO:0000256" key="8">
    <source>
        <dbReference type="ARBA" id="ARBA00023002"/>
    </source>
</evidence>
<dbReference type="PANTHER" id="PTHR43410:SF1">
    <property type="entry name" value="NITRIC OXIDE SYNTHASE"/>
    <property type="match status" value="1"/>
</dbReference>
<dbReference type="InterPro" id="IPR044943">
    <property type="entry name" value="NOS_dom_1"/>
</dbReference>
<dbReference type="EC" id="1.14.14.47" evidence="4 11"/>
<evidence type="ECO:0000256" key="10">
    <source>
        <dbReference type="ARBA" id="ARBA00048713"/>
    </source>
</evidence>
<keyword evidence="9 11" id="KW-0408">Iron</keyword>
<dbReference type="SUPFAM" id="SSF56512">
    <property type="entry name" value="Nitric oxide (NO) synthase oxygenase domain"/>
    <property type="match status" value="1"/>
</dbReference>
<dbReference type="InterPro" id="IPR044944">
    <property type="entry name" value="NOS_dom_3"/>
</dbReference>
<dbReference type="InterPro" id="IPR050607">
    <property type="entry name" value="NOS"/>
</dbReference>
<dbReference type="GO" id="GO:0046872">
    <property type="term" value="F:metal ion binding"/>
    <property type="evidence" value="ECO:0007669"/>
    <property type="project" value="UniProtKB-KW"/>
</dbReference>
<dbReference type="PIRSF" id="PIRSF037219">
    <property type="entry name" value="NOS_oxygenase"/>
    <property type="match status" value="1"/>
</dbReference>
<proteinExistence type="inferred from homology"/>
<comment type="cofactor">
    <cofactor evidence="1 11 12">
        <name>heme</name>
        <dbReference type="ChEBI" id="CHEBI:30413"/>
    </cofactor>
</comment>
<evidence type="ECO:0000256" key="5">
    <source>
        <dbReference type="ARBA" id="ARBA00018859"/>
    </source>
</evidence>
<accession>A0A2W1LMD9</accession>
<evidence type="ECO:0000256" key="6">
    <source>
        <dbReference type="ARBA" id="ARBA00022617"/>
    </source>
</evidence>
<dbReference type="InterPro" id="IPR044940">
    <property type="entry name" value="NOS_dom_2"/>
</dbReference>
<keyword evidence="7 11" id="KW-0479">Metal-binding</keyword>
<evidence type="ECO:0000256" key="3">
    <source>
        <dbReference type="ARBA" id="ARBA00005411"/>
    </source>
</evidence>
<dbReference type="OrthoDB" id="3398374at2"/>
<comment type="miscellaneous">
    <text evidence="11">This protein is similar to the oxygenase domain of eukaryotic nitric oxide synthases but lacks the reductase domain which, in eukaryotes, is responsible for transfer of electrons to the ferric heme during nitric oxide synthesis.</text>
</comment>
<dbReference type="GO" id="GO:0004517">
    <property type="term" value="F:nitric-oxide synthase activity"/>
    <property type="evidence" value="ECO:0007669"/>
    <property type="project" value="InterPro"/>
</dbReference>
<evidence type="ECO:0000313" key="14">
    <source>
        <dbReference type="EMBL" id="PZD96045.1"/>
    </source>
</evidence>
<evidence type="ECO:0000256" key="9">
    <source>
        <dbReference type="ARBA" id="ARBA00023004"/>
    </source>
</evidence>
<keyword evidence="6 11" id="KW-0349">Heme</keyword>
<keyword evidence="8 11" id="KW-0560">Oxidoreductase</keyword>
<dbReference type="InterPro" id="IPR004030">
    <property type="entry name" value="NOS_N"/>
</dbReference>
<feature type="binding site" description="axial binding residue" evidence="12">
    <location>
        <position position="67"/>
    </location>
    <ligand>
        <name>heme</name>
        <dbReference type="ChEBI" id="CHEBI:30413"/>
    </ligand>
    <ligandPart>
        <name>Fe</name>
        <dbReference type="ChEBI" id="CHEBI:18248"/>
    </ligandPart>
</feature>
<evidence type="ECO:0000256" key="7">
    <source>
        <dbReference type="ARBA" id="ARBA00022723"/>
    </source>
</evidence>
<reference evidence="14 15" key="1">
    <citation type="submission" date="2018-06" db="EMBL/GenBank/DDBJ databases">
        <title>Paenibacillus imtechensis sp. nov.</title>
        <authorList>
            <person name="Pinnaka A.K."/>
            <person name="Singh H."/>
            <person name="Kaur M."/>
        </authorList>
    </citation>
    <scope>NUCLEOTIDE SEQUENCE [LARGE SCALE GENOMIC DNA]</scope>
    <source>
        <strain evidence="14 15">SMB1</strain>
    </source>
</reference>
<dbReference type="PANTHER" id="PTHR43410">
    <property type="entry name" value="NITRIC OXIDE SYNTHASE OXYGENASE"/>
    <property type="match status" value="1"/>
</dbReference>
<comment type="caution">
    <text evidence="14">The sequence shown here is derived from an EMBL/GenBank/DDBJ whole genome shotgun (WGS) entry which is preliminary data.</text>
</comment>
<dbReference type="InterPro" id="IPR017142">
    <property type="entry name" value="Nitric_oxide_synthase_Oase-su"/>
</dbReference>
<name>A0A2W1LMD9_9BACL</name>
<gene>
    <name evidence="14" type="ORF">DNH61_08995</name>
</gene>
<organism evidence="14 15">
    <name type="scientific">Paenibacillus sambharensis</name>
    <dbReference type="NCBI Taxonomy" id="1803190"/>
    <lineage>
        <taxon>Bacteria</taxon>
        <taxon>Bacillati</taxon>
        <taxon>Bacillota</taxon>
        <taxon>Bacilli</taxon>
        <taxon>Bacillales</taxon>
        <taxon>Paenibacillaceae</taxon>
        <taxon>Paenibacillus</taxon>
    </lineage>
</organism>
<comment type="catalytic activity">
    <reaction evidence="10">
        <text>3 reduced [flavodoxin] + 2 L-arginine + 4 O2 = 3 oxidized [flavodoxin] + 2 L-citrulline + 2 nitric oxide + 4 H2O + 5 H(+)</text>
        <dbReference type="Rhea" id="RHEA:52324"/>
        <dbReference type="Rhea" id="RHEA-COMP:10622"/>
        <dbReference type="Rhea" id="RHEA-COMP:10623"/>
        <dbReference type="ChEBI" id="CHEBI:15377"/>
        <dbReference type="ChEBI" id="CHEBI:15378"/>
        <dbReference type="ChEBI" id="CHEBI:15379"/>
        <dbReference type="ChEBI" id="CHEBI:16480"/>
        <dbReference type="ChEBI" id="CHEBI:32682"/>
        <dbReference type="ChEBI" id="CHEBI:57618"/>
        <dbReference type="ChEBI" id="CHEBI:57743"/>
        <dbReference type="ChEBI" id="CHEBI:58210"/>
        <dbReference type="EC" id="1.14.14.47"/>
    </reaction>
</comment>
<dbReference type="CDD" id="cd00575">
    <property type="entry name" value="NOS_oxygenase"/>
    <property type="match status" value="1"/>
</dbReference>
<dbReference type="Gene3D" id="3.90.1230.10">
    <property type="entry name" value="Nitric Oxide Synthase, Chain A, domain 3"/>
    <property type="match status" value="1"/>
</dbReference>
<dbReference type="RefSeq" id="WP_111146333.1">
    <property type="nucleotide sequence ID" value="NZ_QKRB01000042.1"/>
</dbReference>
<sequence>MKEGTVNCDEAESYIVSCLRELGKTEEEINSRVLEVRRDIADTGTYRHTGEELAHGARMAWRNSGRCIGRLFWQTLEVFDCRDVSKEDDIFAALQRHIAYATNRGRIRPAISVFRQASPEGQPEVRVWNHQLIRYAGYETDHGVIGDPASIPLTRVCTELGWRGKGTDFDILPLVIQAGTREPRLYPIPEHLVMEVPIRHPQMKQFHSLGLRWYGVPFISDMALEIGGIRYTAAPFNGWYMGTEIGARNLADPFRYNKLPEIAKMMGLSTDSNVNLWKDRALIELNAAVLYSFKSAGVSIVDHHTAADQFVRFEEQEAAQGREVSGNWNWLIPPMSPAATPIFHRHYENKFTSPNYHYQRCPFHQDP</sequence>
<dbReference type="Gene3D" id="3.90.440.10">
    <property type="entry name" value="Nitric Oxide Synthase,Heme Domain,Chain A domain 2"/>
    <property type="match status" value="1"/>
</dbReference>
<evidence type="ECO:0000256" key="11">
    <source>
        <dbReference type="PIRNR" id="PIRNR037219"/>
    </source>
</evidence>
<dbReference type="GO" id="GO:0006809">
    <property type="term" value="P:nitric oxide biosynthetic process"/>
    <property type="evidence" value="ECO:0007669"/>
    <property type="project" value="InterPro"/>
</dbReference>
<evidence type="ECO:0000256" key="1">
    <source>
        <dbReference type="ARBA" id="ARBA00001971"/>
    </source>
</evidence>
<keyword evidence="15" id="KW-1185">Reference proteome</keyword>
<dbReference type="Proteomes" id="UP000249522">
    <property type="component" value="Unassembled WGS sequence"/>
</dbReference>
<comment type="similarity">
    <text evidence="3 11">Belongs to the NOS family. Bacterial NOS oxygenase subfamily.</text>
</comment>
<comment type="function">
    <text evidence="2 11">Catalyzes the production of nitric oxide.</text>
</comment>
<dbReference type="InterPro" id="IPR036119">
    <property type="entry name" value="NOS_N_sf"/>
</dbReference>
<dbReference type="GO" id="GO:0020037">
    <property type="term" value="F:heme binding"/>
    <property type="evidence" value="ECO:0007669"/>
    <property type="project" value="InterPro"/>
</dbReference>
<dbReference type="Pfam" id="PF02898">
    <property type="entry name" value="NO_synthase"/>
    <property type="match status" value="1"/>
</dbReference>